<proteinExistence type="predicted"/>
<dbReference type="Pfam" id="PF01590">
    <property type="entry name" value="GAF"/>
    <property type="match status" value="1"/>
</dbReference>
<reference evidence="10" key="1">
    <citation type="submission" date="2020-08" db="EMBL/GenBank/DDBJ databases">
        <title>Genome public.</title>
        <authorList>
            <person name="Liu C."/>
            <person name="Sun Q."/>
        </authorList>
    </citation>
    <scope>NUCLEOTIDE SEQUENCE</scope>
    <source>
        <strain evidence="10">NSJ-53</strain>
    </source>
</reference>
<dbReference type="InterPro" id="IPR003018">
    <property type="entry name" value="GAF"/>
</dbReference>
<dbReference type="SUPFAM" id="SSF158472">
    <property type="entry name" value="HAMP domain-like"/>
    <property type="match status" value="1"/>
</dbReference>
<dbReference type="InterPro" id="IPR033479">
    <property type="entry name" value="dCache_1"/>
</dbReference>
<keyword evidence="5 6" id="KW-0472">Membrane</keyword>
<dbReference type="AlphaFoldDB" id="A0A926D2U2"/>
<dbReference type="InterPro" id="IPR000014">
    <property type="entry name" value="PAS"/>
</dbReference>
<keyword evidence="11" id="KW-1185">Reference proteome</keyword>
<dbReference type="GO" id="GO:0005886">
    <property type="term" value="C:plasma membrane"/>
    <property type="evidence" value="ECO:0007669"/>
    <property type="project" value="UniProtKB-SubCell"/>
</dbReference>
<dbReference type="PROSITE" id="PS50887">
    <property type="entry name" value="GGDEF"/>
    <property type="match status" value="1"/>
</dbReference>
<keyword evidence="4 6" id="KW-1133">Transmembrane helix</keyword>
<dbReference type="RefSeq" id="WP_249314455.1">
    <property type="nucleotide sequence ID" value="NZ_JACRSR010000001.1"/>
</dbReference>
<dbReference type="InterPro" id="IPR001610">
    <property type="entry name" value="PAC"/>
</dbReference>
<name>A0A926D2U2_9FIRM</name>
<dbReference type="GO" id="GO:0007165">
    <property type="term" value="P:signal transduction"/>
    <property type="evidence" value="ECO:0007669"/>
    <property type="project" value="InterPro"/>
</dbReference>
<gene>
    <name evidence="10" type="ORF">H8696_01300</name>
</gene>
<evidence type="ECO:0000259" key="7">
    <source>
        <dbReference type="PROSITE" id="PS50113"/>
    </source>
</evidence>
<evidence type="ECO:0000259" key="9">
    <source>
        <dbReference type="PROSITE" id="PS50887"/>
    </source>
</evidence>
<evidence type="ECO:0000259" key="8">
    <source>
        <dbReference type="PROSITE" id="PS50885"/>
    </source>
</evidence>
<dbReference type="PROSITE" id="PS50885">
    <property type="entry name" value="HAMP"/>
    <property type="match status" value="1"/>
</dbReference>
<dbReference type="SMART" id="SM00267">
    <property type="entry name" value="GGDEF"/>
    <property type="match status" value="1"/>
</dbReference>
<dbReference type="InterPro" id="IPR035965">
    <property type="entry name" value="PAS-like_dom_sf"/>
</dbReference>
<dbReference type="Pfam" id="PF02743">
    <property type="entry name" value="dCache_1"/>
    <property type="match status" value="1"/>
</dbReference>
<organism evidence="10 11">
    <name type="scientific">Gehongia tenuis</name>
    <dbReference type="NCBI Taxonomy" id="2763655"/>
    <lineage>
        <taxon>Bacteria</taxon>
        <taxon>Bacillati</taxon>
        <taxon>Bacillota</taxon>
        <taxon>Clostridia</taxon>
        <taxon>Christensenellales</taxon>
        <taxon>Christensenellaceae</taxon>
        <taxon>Gehongia</taxon>
    </lineage>
</organism>
<dbReference type="Gene3D" id="3.30.450.40">
    <property type="match status" value="1"/>
</dbReference>
<dbReference type="CDD" id="cd06225">
    <property type="entry name" value="HAMP"/>
    <property type="match status" value="1"/>
</dbReference>
<dbReference type="InterPro" id="IPR029787">
    <property type="entry name" value="Nucleotide_cyclase"/>
</dbReference>
<dbReference type="InterPro" id="IPR000700">
    <property type="entry name" value="PAS-assoc_C"/>
</dbReference>
<dbReference type="SUPFAM" id="SSF55073">
    <property type="entry name" value="Nucleotide cyclase"/>
    <property type="match status" value="1"/>
</dbReference>
<dbReference type="Pfam" id="PF08447">
    <property type="entry name" value="PAS_3"/>
    <property type="match status" value="1"/>
</dbReference>
<keyword evidence="3 6" id="KW-0812">Transmembrane</keyword>
<dbReference type="Gene3D" id="3.30.450.20">
    <property type="entry name" value="PAS domain"/>
    <property type="match status" value="2"/>
</dbReference>
<evidence type="ECO:0000256" key="1">
    <source>
        <dbReference type="ARBA" id="ARBA00004651"/>
    </source>
</evidence>
<dbReference type="PROSITE" id="PS50113">
    <property type="entry name" value="PAC"/>
    <property type="match status" value="1"/>
</dbReference>
<feature type="domain" description="GGDEF" evidence="9">
    <location>
        <begin position="531"/>
        <end position="663"/>
    </location>
</feature>
<feature type="domain" description="PAC" evidence="7">
    <location>
        <begin position="448"/>
        <end position="500"/>
    </location>
</feature>
<dbReference type="Gene3D" id="6.10.340.10">
    <property type="match status" value="1"/>
</dbReference>
<dbReference type="EMBL" id="JACRSR010000001">
    <property type="protein sequence ID" value="MBC8530482.1"/>
    <property type="molecule type" value="Genomic_DNA"/>
</dbReference>
<evidence type="ECO:0000313" key="10">
    <source>
        <dbReference type="EMBL" id="MBC8530482.1"/>
    </source>
</evidence>
<dbReference type="PANTHER" id="PTHR44757">
    <property type="entry name" value="DIGUANYLATE CYCLASE DGCP"/>
    <property type="match status" value="1"/>
</dbReference>
<dbReference type="PANTHER" id="PTHR44757:SF2">
    <property type="entry name" value="BIOFILM ARCHITECTURE MAINTENANCE PROTEIN MBAA"/>
    <property type="match status" value="1"/>
</dbReference>
<feature type="transmembrane region" description="Helical" evidence="6">
    <location>
        <begin position="295"/>
        <end position="316"/>
    </location>
</feature>
<dbReference type="Pfam" id="PF00672">
    <property type="entry name" value="HAMP"/>
    <property type="match status" value="1"/>
</dbReference>
<dbReference type="SUPFAM" id="SSF55785">
    <property type="entry name" value="PYP-like sensor domain (PAS domain)"/>
    <property type="match status" value="1"/>
</dbReference>
<dbReference type="InterPro" id="IPR000160">
    <property type="entry name" value="GGDEF_dom"/>
</dbReference>
<dbReference type="NCBIfam" id="TIGR00229">
    <property type="entry name" value="sensory_box"/>
    <property type="match status" value="1"/>
</dbReference>
<dbReference type="Proteomes" id="UP000623172">
    <property type="component" value="Unassembled WGS sequence"/>
</dbReference>
<dbReference type="InterPro" id="IPR003660">
    <property type="entry name" value="HAMP_dom"/>
</dbReference>
<dbReference type="InterPro" id="IPR029016">
    <property type="entry name" value="GAF-like_dom_sf"/>
</dbReference>
<comment type="caution">
    <text evidence="10">The sequence shown here is derived from an EMBL/GenBank/DDBJ whole genome shotgun (WGS) entry which is preliminary data.</text>
</comment>
<dbReference type="CDD" id="cd12912">
    <property type="entry name" value="PDC2_MCP_like"/>
    <property type="match status" value="1"/>
</dbReference>
<accession>A0A926D2U2</accession>
<evidence type="ECO:0000313" key="11">
    <source>
        <dbReference type="Proteomes" id="UP000623172"/>
    </source>
</evidence>
<dbReference type="Pfam" id="PF00990">
    <property type="entry name" value="GGDEF"/>
    <property type="match status" value="1"/>
</dbReference>
<evidence type="ECO:0000256" key="5">
    <source>
        <dbReference type="ARBA" id="ARBA00023136"/>
    </source>
</evidence>
<dbReference type="CDD" id="cd00130">
    <property type="entry name" value="PAS"/>
    <property type="match status" value="1"/>
</dbReference>
<dbReference type="InterPro" id="IPR013655">
    <property type="entry name" value="PAS_fold_3"/>
</dbReference>
<evidence type="ECO:0000256" key="3">
    <source>
        <dbReference type="ARBA" id="ARBA00022692"/>
    </source>
</evidence>
<evidence type="ECO:0000256" key="4">
    <source>
        <dbReference type="ARBA" id="ARBA00022989"/>
    </source>
</evidence>
<keyword evidence="2" id="KW-1003">Cell membrane</keyword>
<dbReference type="CDD" id="cd01949">
    <property type="entry name" value="GGDEF"/>
    <property type="match status" value="1"/>
</dbReference>
<dbReference type="SMART" id="SM00086">
    <property type="entry name" value="PAC"/>
    <property type="match status" value="1"/>
</dbReference>
<dbReference type="NCBIfam" id="TIGR00254">
    <property type="entry name" value="GGDEF"/>
    <property type="match status" value="1"/>
</dbReference>
<dbReference type="SMART" id="SM00304">
    <property type="entry name" value="HAMP"/>
    <property type="match status" value="1"/>
</dbReference>
<sequence>MKFRRMVLITLILFAIVPSLLVAGLCALNFSQRSMDLVEQNIETTAEVQAHNIENFLTQRQINIEVTGRLRMLQEYLMDSNRGEWNSEDDTYQALVNDVLTTRVEIQPYLMRFSLVNRNNVIIACNEKDRVGMESLIPAESLAAIQRGEPVVTDLLSTPDYKDGMPHFVICRPVLIDGEFEGYLLYVMNMLFFEDMVTSTDFFETGRLTIVDGGGDVMATSSAYYEEMDNIFEDEGPLGDEIRAIDLNTESQGMVEYSLDGEARMGYYARVPGTSWMVIGVVDRAEFVTPIGRTIWTVVGLVALVVLLSVIVYRLVARYFSRPLSLLLEAIRRLQGGDMDSRVAYDKNDEFGEIGRAFNELIDKIKADRRELLIKEERYRVIVEQSEGIIFEYNIEEGTFFREPGFEKKFGYKLDLSQLADGGGSMIHPDDCEAFRAFLKEVKKKEGHGITLRIRKADGSYIWCDVWVTTIFDDGGKPVKAVGRILDIDERKRVTDELVARAQRDSMTDLYNKATAETFIKDVLDHSGERDVHALFAIDVDNFKFVNDTYGHLYGDAVLKEVGGGIGSIFRGTDVVGRIGGDEFVVFMKNVKSEAMVEEKAKALAQIFHRISAGTSDFSVTGSVGVSVYPRDGRDFKALFKAADRALYAAKNHGKDRYEIFSEATADHYVIQMEARPDGERSMTDGSVTEYIFQVLYESKDIDKAVPIILDIVGRTFNVSRAYVFENSDDDSCCNNTFEWCNEGIQPQKDQLQMVPYSELDDYPANFNEDNIFYCSDVKELPPKVYHILAPQGIHSMLQCAILDDGRFKGYVGFDECSENRLWTKDEVETLSFIAKILSTFLIKTRISRRLERSYAMTRSVLDTQDMWTYVVDRATYELHFINRKTHELTPEAKLGERCYEAFFGRKEPCERCPIRALGAKRERCTLEIYNPVFKVWTRATGSLLSWQGKENMALLCCTDISEYRQEPGKPSPGA</sequence>
<dbReference type="Gene3D" id="3.30.70.270">
    <property type="match status" value="1"/>
</dbReference>
<dbReference type="SUPFAM" id="SSF55781">
    <property type="entry name" value="GAF domain-like"/>
    <property type="match status" value="1"/>
</dbReference>
<evidence type="ECO:0000256" key="2">
    <source>
        <dbReference type="ARBA" id="ARBA00022475"/>
    </source>
</evidence>
<dbReference type="InterPro" id="IPR052155">
    <property type="entry name" value="Biofilm_reg_signaling"/>
</dbReference>
<comment type="subcellular location">
    <subcellularLocation>
        <location evidence="1">Cell membrane</location>
        <topology evidence="1">Multi-pass membrane protein</topology>
    </subcellularLocation>
</comment>
<dbReference type="InterPro" id="IPR043128">
    <property type="entry name" value="Rev_trsase/Diguanyl_cyclase"/>
</dbReference>
<feature type="domain" description="HAMP" evidence="8">
    <location>
        <begin position="318"/>
        <end position="370"/>
    </location>
</feature>
<protein>
    <submittedName>
        <fullName evidence="10">Diguanylate cyclase</fullName>
    </submittedName>
</protein>
<evidence type="ECO:0000256" key="6">
    <source>
        <dbReference type="SAM" id="Phobius"/>
    </source>
</evidence>